<protein>
    <submittedName>
        <fullName evidence="1">Uncharacterized protein</fullName>
    </submittedName>
</protein>
<sequence length="103" mass="11515">MVEYRFVGEGDAAAFLDFFRAVVSETDNLACSFEDAGSMTEEDELAFIKSSISSGSFSVVAVEDGRILGSCDIRIATKARIRHRAEIEIRIRVQRIFNEQKDC</sequence>
<reference evidence="1" key="1">
    <citation type="submission" date="2020-10" db="EMBL/GenBank/DDBJ databases">
        <authorList>
            <person name="Gilroy R."/>
        </authorList>
    </citation>
    <scope>NUCLEOTIDE SEQUENCE</scope>
    <source>
        <strain evidence="1">7293</strain>
    </source>
</reference>
<dbReference type="Gene3D" id="3.40.630.30">
    <property type="match status" value="1"/>
</dbReference>
<dbReference type="Proteomes" id="UP000823615">
    <property type="component" value="Unassembled WGS sequence"/>
</dbReference>
<name>A0A9D9E107_9SPIO</name>
<dbReference type="SUPFAM" id="SSF55729">
    <property type="entry name" value="Acyl-CoA N-acyltransferases (Nat)"/>
    <property type="match status" value="1"/>
</dbReference>
<organism evidence="1 2">
    <name type="scientific">Candidatus Ornithospirochaeta stercoripullorum</name>
    <dbReference type="NCBI Taxonomy" id="2840899"/>
    <lineage>
        <taxon>Bacteria</taxon>
        <taxon>Pseudomonadati</taxon>
        <taxon>Spirochaetota</taxon>
        <taxon>Spirochaetia</taxon>
        <taxon>Spirochaetales</taxon>
        <taxon>Spirochaetaceae</taxon>
        <taxon>Spirochaetaceae incertae sedis</taxon>
        <taxon>Candidatus Ornithospirochaeta</taxon>
    </lineage>
</organism>
<dbReference type="InterPro" id="IPR016181">
    <property type="entry name" value="Acyl_CoA_acyltransferase"/>
</dbReference>
<proteinExistence type="predicted"/>
<dbReference type="AlphaFoldDB" id="A0A9D9E107"/>
<evidence type="ECO:0000313" key="2">
    <source>
        <dbReference type="Proteomes" id="UP000823615"/>
    </source>
</evidence>
<dbReference type="EMBL" id="JADIMT010000069">
    <property type="protein sequence ID" value="MBO8436468.1"/>
    <property type="molecule type" value="Genomic_DNA"/>
</dbReference>
<accession>A0A9D9E107</accession>
<reference evidence="1" key="2">
    <citation type="journal article" date="2021" name="PeerJ">
        <title>Extensive microbial diversity within the chicken gut microbiome revealed by metagenomics and culture.</title>
        <authorList>
            <person name="Gilroy R."/>
            <person name="Ravi A."/>
            <person name="Getino M."/>
            <person name="Pursley I."/>
            <person name="Horton D.L."/>
            <person name="Alikhan N.F."/>
            <person name="Baker D."/>
            <person name="Gharbi K."/>
            <person name="Hall N."/>
            <person name="Watson M."/>
            <person name="Adriaenssens E.M."/>
            <person name="Foster-Nyarko E."/>
            <person name="Jarju S."/>
            <person name="Secka A."/>
            <person name="Antonio M."/>
            <person name="Oren A."/>
            <person name="Chaudhuri R.R."/>
            <person name="La Ragione R."/>
            <person name="Hildebrand F."/>
            <person name="Pallen M.J."/>
        </authorList>
    </citation>
    <scope>NUCLEOTIDE SEQUENCE</scope>
    <source>
        <strain evidence="1">7293</strain>
    </source>
</reference>
<evidence type="ECO:0000313" key="1">
    <source>
        <dbReference type="EMBL" id="MBO8436468.1"/>
    </source>
</evidence>
<comment type="caution">
    <text evidence="1">The sequence shown here is derived from an EMBL/GenBank/DDBJ whole genome shotgun (WGS) entry which is preliminary data.</text>
</comment>
<gene>
    <name evidence="1" type="ORF">IAA97_05775</name>
</gene>